<dbReference type="STRING" id="999627.SAMN05216236_14233"/>
<evidence type="ECO:0000256" key="3">
    <source>
        <dbReference type="ARBA" id="ARBA00022448"/>
    </source>
</evidence>
<reference evidence="6 7" key="1">
    <citation type="submission" date="2016-10" db="EMBL/GenBank/DDBJ databases">
        <authorList>
            <person name="de Groot N.N."/>
        </authorList>
    </citation>
    <scope>NUCLEOTIDE SEQUENCE [LARGE SCALE GENOMIC DNA]</scope>
    <source>
        <strain evidence="6 7">CGMCC 1.10959</strain>
    </source>
</reference>
<gene>
    <name evidence="6" type="ORF">SAMN05216236_14233</name>
</gene>
<proteinExistence type="inferred from homology"/>
<keyword evidence="4" id="KW-0732">Signal</keyword>
<dbReference type="OrthoDB" id="8673861at2"/>
<keyword evidence="7" id="KW-1185">Reference proteome</keyword>
<evidence type="ECO:0000256" key="1">
    <source>
        <dbReference type="ARBA" id="ARBA00004418"/>
    </source>
</evidence>
<dbReference type="Proteomes" id="UP000182466">
    <property type="component" value="Unassembled WGS sequence"/>
</dbReference>
<dbReference type="NCBIfam" id="NF037995">
    <property type="entry name" value="TRAP_S1"/>
    <property type="match status" value="1"/>
</dbReference>
<dbReference type="PANTHER" id="PTHR33376">
    <property type="match status" value="1"/>
</dbReference>
<keyword evidence="5" id="KW-0574">Periplasm</keyword>
<keyword evidence="3" id="KW-0813">Transport</keyword>
<dbReference type="eggNOG" id="COG1638">
    <property type="taxonomic scope" value="Bacteria"/>
</dbReference>
<evidence type="ECO:0000313" key="6">
    <source>
        <dbReference type="EMBL" id="SFU18327.1"/>
    </source>
</evidence>
<organism evidence="6 7">
    <name type="scientific">Sedimentitalea nanhaiensis</name>
    <dbReference type="NCBI Taxonomy" id="999627"/>
    <lineage>
        <taxon>Bacteria</taxon>
        <taxon>Pseudomonadati</taxon>
        <taxon>Pseudomonadota</taxon>
        <taxon>Alphaproteobacteria</taxon>
        <taxon>Rhodobacterales</taxon>
        <taxon>Paracoccaceae</taxon>
        <taxon>Sedimentitalea</taxon>
    </lineage>
</organism>
<keyword evidence="6" id="KW-0675">Receptor</keyword>
<accession>A0A1I7E329</accession>
<evidence type="ECO:0000256" key="5">
    <source>
        <dbReference type="ARBA" id="ARBA00022764"/>
    </source>
</evidence>
<dbReference type="Gene3D" id="3.40.190.170">
    <property type="entry name" value="Bacterial extracellular solute-binding protein, family 7"/>
    <property type="match status" value="1"/>
</dbReference>
<dbReference type="GO" id="GO:0042597">
    <property type="term" value="C:periplasmic space"/>
    <property type="evidence" value="ECO:0007669"/>
    <property type="project" value="UniProtKB-SubCell"/>
</dbReference>
<evidence type="ECO:0000313" key="7">
    <source>
        <dbReference type="Proteomes" id="UP000182466"/>
    </source>
</evidence>
<sequence length="327" mass="35282">MTKLSAWLVAGVVQAGLVLPALAADIELRLAHVTSESSPIQAAALEYARRVSERTNGAVEISVFAGAQLGSNAEVYEQVNLGAPIIQIADPGYLSDYAPDFGVLAGPYLMSDPNDFSKLLESDLYAGMKDKVRESGNFEVLTMNWLYGARHIISNRPVKDMNSTDGLAIRVPPNTMWIETFKAMGADGIQIAWSEVYTGLSSGVVDAAEAPLSAIVGAKLYENAKHISLTGHFNAFIGPIMNAELFASYPENVQAALIEESVAAGEFMTKMVMESDGEYRDQLEAEGVAFHEDVDIAGFQAATTSVYEQFPGWTPGLYDQVRAILDK</sequence>
<comment type="subcellular location">
    <subcellularLocation>
        <location evidence="1">Periplasm</location>
    </subcellularLocation>
</comment>
<dbReference type="InterPro" id="IPR018389">
    <property type="entry name" value="DctP_fam"/>
</dbReference>
<dbReference type="Pfam" id="PF03480">
    <property type="entry name" value="DctP"/>
    <property type="match status" value="1"/>
</dbReference>
<dbReference type="AlphaFoldDB" id="A0A1I7E329"/>
<dbReference type="GO" id="GO:0055085">
    <property type="term" value="P:transmembrane transport"/>
    <property type="evidence" value="ECO:0007669"/>
    <property type="project" value="InterPro"/>
</dbReference>
<dbReference type="EMBL" id="FPAW01000042">
    <property type="protein sequence ID" value="SFU18327.1"/>
    <property type="molecule type" value="Genomic_DNA"/>
</dbReference>
<evidence type="ECO:0000256" key="4">
    <source>
        <dbReference type="ARBA" id="ARBA00022729"/>
    </source>
</evidence>
<dbReference type="CDD" id="cd13669">
    <property type="entry name" value="PBP2_TRAP_TM0322_like"/>
    <property type="match status" value="1"/>
</dbReference>
<dbReference type="InterPro" id="IPR038404">
    <property type="entry name" value="TRAP_DctP_sf"/>
</dbReference>
<evidence type="ECO:0000256" key="2">
    <source>
        <dbReference type="ARBA" id="ARBA00009023"/>
    </source>
</evidence>
<protein>
    <submittedName>
        <fullName evidence="6">Tripartite ATP-independent transporter solute receptor, DctP family</fullName>
    </submittedName>
</protein>
<comment type="similarity">
    <text evidence="2">Belongs to the bacterial solute-binding protein 7 family.</text>
</comment>
<dbReference type="PANTHER" id="PTHR33376:SF7">
    <property type="entry name" value="C4-DICARBOXYLATE-BINDING PROTEIN DCTB"/>
    <property type="match status" value="1"/>
</dbReference>
<name>A0A1I7E329_9RHOB</name>